<evidence type="ECO:0000256" key="1">
    <source>
        <dbReference type="ARBA" id="ARBA00023172"/>
    </source>
</evidence>
<evidence type="ECO:0000256" key="2">
    <source>
        <dbReference type="SAM" id="MobiDB-lite"/>
    </source>
</evidence>
<comment type="caution">
    <text evidence="3">The sequence shown here is derived from an EMBL/GenBank/DDBJ whole genome shotgun (WGS) entry which is preliminary data.</text>
</comment>
<dbReference type="SUPFAM" id="SSF56349">
    <property type="entry name" value="DNA breaking-rejoining enzymes"/>
    <property type="match status" value="1"/>
</dbReference>
<gene>
    <name evidence="3" type="ORF">GCM10009763_29590</name>
</gene>
<sequence length="380" mass="41516">MNSVHPKTLSTETPHCFSGTPDDRVTAFHNEVARVRSQVAPELLFHPDRPKPIAVGGVVCHTSAEVIAAYEPTRRTCTAGEWKRIESLVRESVRLAITNGPTTTQKRLKVVTAFSLWCLRLDVPLSAELIFTPARVEQYVASLRGTRSDRSRREVRSELSSVGRAATTRAGWAHPGPNLREHPTACPPYTSGELKGFWAAAGAQSTARRREILTSVLTLGLGAGLRPTEMLELRGEQVLEHPLHDNLLVLALVDRLVPVRRDVSDSLRLLCRARPVGRLLGGSSTAPSVSRGWKDLSTFALPASLPPLTWMRLRTTWAVKCLSGEVTIAEFAAMAGLHHSSAVSNYLAYVPVRSQHDAWMPLAAGMRSRRGGSQPDGQIG</sequence>
<dbReference type="RefSeq" id="WP_147362679.1">
    <property type="nucleotide sequence ID" value="NZ_BAAANW010000043.1"/>
</dbReference>
<dbReference type="Gene3D" id="1.10.443.10">
    <property type="entry name" value="Intergrase catalytic core"/>
    <property type="match status" value="1"/>
</dbReference>
<evidence type="ECO:0008006" key="5">
    <source>
        <dbReference type="Google" id="ProtNLM"/>
    </source>
</evidence>
<proteinExistence type="predicted"/>
<evidence type="ECO:0000313" key="3">
    <source>
        <dbReference type="EMBL" id="GAA1580675.1"/>
    </source>
</evidence>
<name>A0ABN2DMS3_9MICO</name>
<evidence type="ECO:0000313" key="4">
    <source>
        <dbReference type="Proteomes" id="UP001500350"/>
    </source>
</evidence>
<dbReference type="InterPro" id="IPR011010">
    <property type="entry name" value="DNA_brk_join_enz"/>
</dbReference>
<reference evidence="3 4" key="1">
    <citation type="journal article" date="2019" name="Int. J. Syst. Evol. Microbiol.">
        <title>The Global Catalogue of Microorganisms (GCM) 10K type strain sequencing project: providing services to taxonomists for standard genome sequencing and annotation.</title>
        <authorList>
            <consortium name="The Broad Institute Genomics Platform"/>
            <consortium name="The Broad Institute Genome Sequencing Center for Infectious Disease"/>
            <person name="Wu L."/>
            <person name="Ma J."/>
        </authorList>
    </citation>
    <scope>NUCLEOTIDE SEQUENCE [LARGE SCALE GENOMIC DNA]</scope>
    <source>
        <strain evidence="3 4">JCM 14589</strain>
    </source>
</reference>
<dbReference type="InterPro" id="IPR013762">
    <property type="entry name" value="Integrase-like_cat_sf"/>
</dbReference>
<keyword evidence="4" id="KW-1185">Reference proteome</keyword>
<keyword evidence="1" id="KW-0233">DNA recombination</keyword>
<protein>
    <recommendedName>
        <fullName evidence="5">Tyr recombinase domain-containing protein</fullName>
    </recommendedName>
</protein>
<organism evidence="3 4">
    <name type="scientific">Dermacoccus profundi</name>
    <dbReference type="NCBI Taxonomy" id="322602"/>
    <lineage>
        <taxon>Bacteria</taxon>
        <taxon>Bacillati</taxon>
        <taxon>Actinomycetota</taxon>
        <taxon>Actinomycetes</taxon>
        <taxon>Micrococcales</taxon>
        <taxon>Dermacoccaceae</taxon>
        <taxon>Dermacoccus</taxon>
    </lineage>
</organism>
<feature type="region of interest" description="Disordered" evidence="2">
    <location>
        <begin position="1"/>
        <end position="20"/>
    </location>
</feature>
<dbReference type="EMBL" id="BAAANW010000043">
    <property type="protein sequence ID" value="GAA1580675.1"/>
    <property type="molecule type" value="Genomic_DNA"/>
</dbReference>
<feature type="compositionally biased region" description="Polar residues" evidence="2">
    <location>
        <begin position="1"/>
        <end position="13"/>
    </location>
</feature>
<dbReference type="Proteomes" id="UP001500350">
    <property type="component" value="Unassembled WGS sequence"/>
</dbReference>
<accession>A0ABN2DMS3</accession>